<name>A0AAV1WEW0_LUPLU</name>
<evidence type="ECO:0000256" key="4">
    <source>
        <dbReference type="SAM" id="MobiDB-lite"/>
    </source>
</evidence>
<keyword evidence="2" id="KW-1278">Translocase</keyword>
<dbReference type="InterPro" id="IPR022885">
    <property type="entry name" value="NDH1_su_D/H"/>
</dbReference>
<evidence type="ECO:0000313" key="5">
    <source>
        <dbReference type="EMBL" id="CAL0307905.1"/>
    </source>
</evidence>
<comment type="similarity">
    <text evidence="1">Belongs to the complex I 49 kDa subunit family.</text>
</comment>
<accession>A0AAV1WEW0</accession>
<gene>
    <name evidence="5" type="ORF">LLUT_LOCUS8965</name>
</gene>
<dbReference type="SUPFAM" id="SSF56762">
    <property type="entry name" value="HydB/Nqo4-like"/>
    <property type="match status" value="1"/>
</dbReference>
<dbReference type="InterPro" id="IPR029014">
    <property type="entry name" value="NiFe-Hase_large"/>
</dbReference>
<organism evidence="5 6">
    <name type="scientific">Lupinus luteus</name>
    <name type="common">European yellow lupine</name>
    <dbReference type="NCBI Taxonomy" id="3873"/>
    <lineage>
        <taxon>Eukaryota</taxon>
        <taxon>Viridiplantae</taxon>
        <taxon>Streptophyta</taxon>
        <taxon>Embryophyta</taxon>
        <taxon>Tracheophyta</taxon>
        <taxon>Spermatophyta</taxon>
        <taxon>Magnoliopsida</taxon>
        <taxon>eudicotyledons</taxon>
        <taxon>Gunneridae</taxon>
        <taxon>Pentapetalae</taxon>
        <taxon>rosids</taxon>
        <taxon>fabids</taxon>
        <taxon>Fabales</taxon>
        <taxon>Fabaceae</taxon>
        <taxon>Papilionoideae</taxon>
        <taxon>50 kb inversion clade</taxon>
        <taxon>genistoids sensu lato</taxon>
        <taxon>core genistoids</taxon>
        <taxon>Genisteae</taxon>
        <taxon>Lupinus</taxon>
    </lineage>
</organism>
<dbReference type="PANTHER" id="PTHR11993">
    <property type="entry name" value="NADH-UBIQUINONE OXIDOREDUCTASE 49 KDA SUBUNIT"/>
    <property type="match status" value="1"/>
</dbReference>
<dbReference type="GO" id="GO:0006120">
    <property type="term" value="P:mitochondrial electron transport, NADH to ubiquinone"/>
    <property type="evidence" value="ECO:0007669"/>
    <property type="project" value="TreeGrafter"/>
</dbReference>
<feature type="region of interest" description="Disordered" evidence="4">
    <location>
        <begin position="1"/>
        <end position="32"/>
    </location>
</feature>
<evidence type="ECO:0000256" key="3">
    <source>
        <dbReference type="ARBA" id="ARBA00023027"/>
    </source>
</evidence>
<dbReference type="GO" id="GO:0005739">
    <property type="term" value="C:mitochondrion"/>
    <property type="evidence" value="ECO:0007669"/>
    <property type="project" value="GOC"/>
</dbReference>
<sequence length="161" mass="17890">MSIRINHPFHGEGGHSEPAGSSPEPVEVPHADPQREALRSAIHTLILEQVRESCEKGKGRLSVHFPEMEEIYSSVAENILSRDLEISAEIDTETLRGWVEEIKENPNPLKSLIREHLNGQIKNFTSNFGPQHPAAHGVSRSVLEMNGEVVERAEPHIGSLQ</sequence>
<evidence type="ECO:0000256" key="2">
    <source>
        <dbReference type="ARBA" id="ARBA00022967"/>
    </source>
</evidence>
<keyword evidence="6" id="KW-1185">Reference proteome</keyword>
<dbReference type="PANTHER" id="PTHR11993:SF10">
    <property type="entry name" value="NADH DEHYDROGENASE [UBIQUINONE] IRON-SULFUR PROTEIN 2, MITOCHONDRIAL"/>
    <property type="match status" value="1"/>
</dbReference>
<protein>
    <submittedName>
        <fullName evidence="5">Uncharacterized protein</fullName>
    </submittedName>
</protein>
<dbReference type="AlphaFoldDB" id="A0AAV1WEW0"/>
<evidence type="ECO:0000313" key="6">
    <source>
        <dbReference type="Proteomes" id="UP001497480"/>
    </source>
</evidence>
<comment type="caution">
    <text evidence="5">The sequence shown here is derived from an EMBL/GenBank/DDBJ whole genome shotgun (WGS) entry which is preliminary data.</text>
</comment>
<dbReference type="GO" id="GO:0016651">
    <property type="term" value="F:oxidoreductase activity, acting on NAD(P)H"/>
    <property type="evidence" value="ECO:0007669"/>
    <property type="project" value="InterPro"/>
</dbReference>
<keyword evidence="3" id="KW-0520">NAD</keyword>
<evidence type="ECO:0000256" key="1">
    <source>
        <dbReference type="ARBA" id="ARBA00005769"/>
    </source>
</evidence>
<dbReference type="EMBL" id="CAXHTB010000006">
    <property type="protein sequence ID" value="CAL0307905.1"/>
    <property type="molecule type" value="Genomic_DNA"/>
</dbReference>
<reference evidence="5 6" key="1">
    <citation type="submission" date="2024-03" db="EMBL/GenBank/DDBJ databases">
        <authorList>
            <person name="Martinez-Hernandez J."/>
        </authorList>
    </citation>
    <scope>NUCLEOTIDE SEQUENCE [LARGE SCALE GENOMIC DNA]</scope>
</reference>
<proteinExistence type="inferred from homology"/>
<dbReference type="Gene3D" id="1.10.645.10">
    <property type="entry name" value="Cytochrome-c3 Hydrogenase, chain B"/>
    <property type="match status" value="1"/>
</dbReference>
<dbReference type="Proteomes" id="UP001497480">
    <property type="component" value="Unassembled WGS sequence"/>
</dbReference>